<gene>
    <name evidence="4" type="ORF">PHSY_000148</name>
</gene>
<keyword evidence="2" id="KW-1133">Transmembrane helix</keyword>
<evidence type="ECO:0000256" key="2">
    <source>
        <dbReference type="SAM" id="Phobius"/>
    </source>
</evidence>
<evidence type="ECO:0000313" key="4">
    <source>
        <dbReference type="EMBL" id="GAC92594.1"/>
    </source>
</evidence>
<dbReference type="OrthoDB" id="2553689at2759"/>
<feature type="region of interest" description="Disordered" evidence="1">
    <location>
        <begin position="52"/>
        <end position="76"/>
    </location>
</feature>
<keyword evidence="3" id="KW-0732">Signal</keyword>
<keyword evidence="2" id="KW-0812">Transmembrane</keyword>
<dbReference type="AlphaFoldDB" id="R9NVT6"/>
<feature type="transmembrane region" description="Helical" evidence="2">
    <location>
        <begin position="172"/>
        <end position="193"/>
    </location>
</feature>
<dbReference type="Proteomes" id="UP000014071">
    <property type="component" value="Unassembled WGS sequence"/>
</dbReference>
<dbReference type="HOGENOM" id="CLU_1321770_0_0_1"/>
<keyword evidence="5" id="KW-1185">Reference proteome</keyword>
<proteinExistence type="predicted"/>
<dbReference type="eggNOG" id="ENOG502RDY4">
    <property type="taxonomic scope" value="Eukaryota"/>
</dbReference>
<keyword evidence="2" id="KW-0472">Membrane</keyword>
<sequence length="195" mass="20401">MKFTPLALIAALLVAATSVNSQLVDDPSSSLLERSLDPSLLSSEVILEARQASSSNATTTSSAAEPSGSAALGGDATITEPSCSMTNHLSQNQQASWGNGFINTCCSFNQGVTCWYRRQDDVSPQQECEIPTCEELASDDRSKWVGFVPLNSTNGSGKWGNTFLSLGMLSPAAAMVPMMGAVVAVAMVVVTMVTV</sequence>
<feature type="signal peptide" evidence="3">
    <location>
        <begin position="1"/>
        <end position="21"/>
    </location>
</feature>
<name>R9NVT6_PSEHS</name>
<dbReference type="RefSeq" id="XP_012186181.1">
    <property type="nucleotide sequence ID" value="XM_012330791.1"/>
</dbReference>
<evidence type="ECO:0000256" key="1">
    <source>
        <dbReference type="SAM" id="MobiDB-lite"/>
    </source>
</evidence>
<dbReference type="GeneID" id="24105460"/>
<protein>
    <submittedName>
        <fullName evidence="4">Uncharacterized protein</fullName>
    </submittedName>
</protein>
<evidence type="ECO:0000256" key="3">
    <source>
        <dbReference type="SAM" id="SignalP"/>
    </source>
</evidence>
<accession>R9NVT6</accession>
<feature type="compositionally biased region" description="Low complexity" evidence="1">
    <location>
        <begin position="52"/>
        <end position="70"/>
    </location>
</feature>
<reference evidence="5" key="1">
    <citation type="journal article" date="2013" name="Genome Announc.">
        <title>Draft genome sequence of the basidiomycetous yeast-like fungus Pseudozyma hubeiensis SY62, which produces an abundant amount of the biosurfactant mannosylerythritol lipids.</title>
        <authorList>
            <person name="Konishi M."/>
            <person name="Hatada Y."/>
            <person name="Horiuchi J."/>
        </authorList>
    </citation>
    <scope>NUCLEOTIDE SEQUENCE [LARGE SCALE GENOMIC DNA]</scope>
    <source>
        <strain evidence="5">SY62</strain>
    </source>
</reference>
<feature type="chain" id="PRO_5004487423" evidence="3">
    <location>
        <begin position="22"/>
        <end position="195"/>
    </location>
</feature>
<evidence type="ECO:0000313" key="5">
    <source>
        <dbReference type="Proteomes" id="UP000014071"/>
    </source>
</evidence>
<dbReference type="EMBL" id="DF238767">
    <property type="protein sequence ID" value="GAC92594.1"/>
    <property type="molecule type" value="Genomic_DNA"/>
</dbReference>
<organism evidence="4 5">
    <name type="scientific">Pseudozyma hubeiensis (strain SY62)</name>
    <name type="common">Yeast</name>
    <dbReference type="NCBI Taxonomy" id="1305764"/>
    <lineage>
        <taxon>Eukaryota</taxon>
        <taxon>Fungi</taxon>
        <taxon>Dikarya</taxon>
        <taxon>Basidiomycota</taxon>
        <taxon>Ustilaginomycotina</taxon>
        <taxon>Ustilaginomycetes</taxon>
        <taxon>Ustilaginales</taxon>
        <taxon>Ustilaginaceae</taxon>
        <taxon>Pseudozyma</taxon>
    </lineage>
</organism>